<evidence type="ECO:0000313" key="3">
    <source>
        <dbReference type="WBParaSite" id="MBELARI_LOCUS17459"/>
    </source>
</evidence>
<dbReference type="InterPro" id="IPR005331">
    <property type="entry name" value="Sulfotransferase"/>
</dbReference>
<dbReference type="InterPro" id="IPR007669">
    <property type="entry name" value="Chst-1-like"/>
</dbReference>
<keyword evidence="1" id="KW-0732">Signal</keyword>
<keyword evidence="2" id="KW-1185">Reference proteome</keyword>
<dbReference type="GO" id="GO:1902884">
    <property type="term" value="P:positive regulation of response to oxidative stress"/>
    <property type="evidence" value="ECO:0007669"/>
    <property type="project" value="InterPro"/>
</dbReference>
<evidence type="ECO:0000256" key="1">
    <source>
        <dbReference type="SAM" id="SignalP"/>
    </source>
</evidence>
<dbReference type="AlphaFoldDB" id="A0AAF3ETI2"/>
<proteinExistence type="predicted"/>
<dbReference type="Pfam" id="PF03567">
    <property type="entry name" value="Sulfotransfer_2"/>
    <property type="match status" value="1"/>
</dbReference>
<accession>A0AAF3ETI2</accession>
<feature type="signal peptide" evidence="1">
    <location>
        <begin position="1"/>
        <end position="18"/>
    </location>
</feature>
<feature type="chain" id="PRO_5042166186" evidence="1">
    <location>
        <begin position="19"/>
        <end position="281"/>
    </location>
</feature>
<reference evidence="3" key="1">
    <citation type="submission" date="2024-02" db="UniProtKB">
        <authorList>
            <consortium name="WormBaseParasite"/>
        </authorList>
    </citation>
    <scope>IDENTIFICATION</scope>
</reference>
<name>A0AAF3ETI2_9BILA</name>
<sequence length="281" mass="32659">MKWWLLLSTIAFLSTISTFQLSPSLRRGIVEFEPVHKPIRKPVSGLDYCPTPKCMSTKMRTAMCDLFHSQGGRQARKTRESRSKYNDLNSCEGETIARGPQWSSSLQGSTRFKIARDPLHRFVSAYLHLCKHSHKCGRHGQTIHRFTRTAYRLLKNEGINLGLGLYNKRFIRHHISPQSWFCRDGSRKILHLIDGNPRAIAKQVKRVFRSAGVPERVSRPIIFALSTKGKSSRAHDRVLQAILSNRETLRLFLQMYYMDYRTYHFPLTREIREKARGFIVE</sequence>
<dbReference type="PANTHER" id="PTHR22900">
    <property type="entry name" value="PROTEIN CBG14245-RELATED"/>
    <property type="match status" value="1"/>
</dbReference>
<evidence type="ECO:0000313" key="2">
    <source>
        <dbReference type="Proteomes" id="UP000887575"/>
    </source>
</evidence>
<dbReference type="GO" id="GO:0047756">
    <property type="term" value="F:chondroitin 4-sulfotransferase activity"/>
    <property type="evidence" value="ECO:0007669"/>
    <property type="project" value="InterPro"/>
</dbReference>
<dbReference type="GO" id="GO:0050650">
    <property type="term" value="P:chondroitin sulfate proteoglycan biosynthetic process"/>
    <property type="evidence" value="ECO:0007669"/>
    <property type="project" value="InterPro"/>
</dbReference>
<dbReference type="WBParaSite" id="MBELARI_LOCUS17459">
    <property type="protein sequence ID" value="MBELARI_LOCUS17459"/>
    <property type="gene ID" value="MBELARI_LOCUS17459"/>
</dbReference>
<dbReference type="GO" id="GO:0016020">
    <property type="term" value="C:membrane"/>
    <property type="evidence" value="ECO:0007669"/>
    <property type="project" value="InterPro"/>
</dbReference>
<protein>
    <submittedName>
        <fullName evidence="3">Uncharacterized protein</fullName>
    </submittedName>
</protein>
<dbReference type="Proteomes" id="UP000887575">
    <property type="component" value="Unassembled WGS sequence"/>
</dbReference>
<organism evidence="2 3">
    <name type="scientific">Mesorhabditis belari</name>
    <dbReference type="NCBI Taxonomy" id="2138241"/>
    <lineage>
        <taxon>Eukaryota</taxon>
        <taxon>Metazoa</taxon>
        <taxon>Ecdysozoa</taxon>
        <taxon>Nematoda</taxon>
        <taxon>Chromadorea</taxon>
        <taxon>Rhabditida</taxon>
        <taxon>Rhabditina</taxon>
        <taxon>Rhabditomorpha</taxon>
        <taxon>Rhabditoidea</taxon>
        <taxon>Rhabditidae</taxon>
        <taxon>Mesorhabditinae</taxon>
        <taxon>Mesorhabditis</taxon>
    </lineage>
</organism>
<dbReference type="PANTHER" id="PTHR22900:SF10">
    <property type="entry name" value="CARBOHYDRATE SULFOTRANSFERASE"/>
    <property type="match status" value="1"/>
</dbReference>